<feature type="region of interest" description="Disordered" evidence="1">
    <location>
        <begin position="63"/>
        <end position="102"/>
    </location>
</feature>
<keyword evidence="3" id="KW-1185">Reference proteome</keyword>
<accession>A0A4C1Z5X5</accession>
<organism evidence="2 3">
    <name type="scientific">Eumeta variegata</name>
    <name type="common">Bagworm moth</name>
    <name type="synonym">Eumeta japonica</name>
    <dbReference type="NCBI Taxonomy" id="151549"/>
    <lineage>
        <taxon>Eukaryota</taxon>
        <taxon>Metazoa</taxon>
        <taxon>Ecdysozoa</taxon>
        <taxon>Arthropoda</taxon>
        <taxon>Hexapoda</taxon>
        <taxon>Insecta</taxon>
        <taxon>Pterygota</taxon>
        <taxon>Neoptera</taxon>
        <taxon>Endopterygota</taxon>
        <taxon>Lepidoptera</taxon>
        <taxon>Glossata</taxon>
        <taxon>Ditrysia</taxon>
        <taxon>Tineoidea</taxon>
        <taxon>Psychidae</taxon>
        <taxon>Oiketicinae</taxon>
        <taxon>Eumeta</taxon>
    </lineage>
</organism>
<dbReference type="AlphaFoldDB" id="A0A4C1Z5X5"/>
<comment type="caution">
    <text evidence="2">The sequence shown here is derived from an EMBL/GenBank/DDBJ whole genome shotgun (WGS) entry which is preliminary data.</text>
</comment>
<evidence type="ECO:0000313" key="3">
    <source>
        <dbReference type="Proteomes" id="UP000299102"/>
    </source>
</evidence>
<sequence>MWLLLCWSYIKLKVTQHPMEMAELAISLCAAMSSRYDNDNEQLVGKVFVLPLLNPTAVNQWKTPLSWKKPQPTKETNSKESPPLTPRRAGTVTSVLGESLLQ</sequence>
<name>A0A4C1Z5X5_EUMVA</name>
<gene>
    <name evidence="2" type="ORF">EVAR_52406_1</name>
</gene>
<feature type="compositionally biased region" description="Polar residues" evidence="1">
    <location>
        <begin position="91"/>
        <end position="102"/>
    </location>
</feature>
<dbReference type="Proteomes" id="UP000299102">
    <property type="component" value="Unassembled WGS sequence"/>
</dbReference>
<evidence type="ECO:0000256" key="1">
    <source>
        <dbReference type="SAM" id="MobiDB-lite"/>
    </source>
</evidence>
<reference evidence="2 3" key="1">
    <citation type="journal article" date="2019" name="Commun. Biol.">
        <title>The bagworm genome reveals a unique fibroin gene that provides high tensile strength.</title>
        <authorList>
            <person name="Kono N."/>
            <person name="Nakamura H."/>
            <person name="Ohtoshi R."/>
            <person name="Tomita M."/>
            <person name="Numata K."/>
            <person name="Arakawa K."/>
        </authorList>
    </citation>
    <scope>NUCLEOTIDE SEQUENCE [LARGE SCALE GENOMIC DNA]</scope>
</reference>
<evidence type="ECO:0000313" key="2">
    <source>
        <dbReference type="EMBL" id="GBP82057.1"/>
    </source>
</evidence>
<proteinExistence type="predicted"/>
<protein>
    <submittedName>
        <fullName evidence="2">Uncharacterized protein</fullName>
    </submittedName>
</protein>
<dbReference type="EMBL" id="BGZK01001545">
    <property type="protein sequence ID" value="GBP82057.1"/>
    <property type="molecule type" value="Genomic_DNA"/>
</dbReference>